<evidence type="ECO:0000313" key="1">
    <source>
        <dbReference type="EMBL" id="MFD2922028.1"/>
    </source>
</evidence>
<evidence type="ECO:0008006" key="3">
    <source>
        <dbReference type="Google" id="ProtNLM"/>
    </source>
</evidence>
<protein>
    <recommendedName>
        <fullName evidence="3">C2H2-type domain-containing protein</fullName>
    </recommendedName>
</protein>
<dbReference type="Proteomes" id="UP001597511">
    <property type="component" value="Unassembled WGS sequence"/>
</dbReference>
<comment type="caution">
    <text evidence="1">The sequence shown here is derived from an EMBL/GenBank/DDBJ whole genome shotgun (WGS) entry which is preliminary data.</text>
</comment>
<keyword evidence="2" id="KW-1185">Reference proteome</keyword>
<reference evidence="2" key="1">
    <citation type="journal article" date="2019" name="Int. J. Syst. Evol. Microbiol.">
        <title>The Global Catalogue of Microorganisms (GCM) 10K type strain sequencing project: providing services to taxonomists for standard genome sequencing and annotation.</title>
        <authorList>
            <consortium name="The Broad Institute Genomics Platform"/>
            <consortium name="The Broad Institute Genome Sequencing Center for Infectious Disease"/>
            <person name="Wu L."/>
            <person name="Ma J."/>
        </authorList>
    </citation>
    <scope>NUCLEOTIDE SEQUENCE [LARGE SCALE GENOMIC DNA]</scope>
    <source>
        <strain evidence="2">KCTC 23299</strain>
    </source>
</reference>
<name>A0ABW6AE60_9BACT</name>
<dbReference type="EMBL" id="JBHUOZ010000003">
    <property type="protein sequence ID" value="MFD2922028.1"/>
    <property type="molecule type" value="Genomic_DNA"/>
</dbReference>
<accession>A0ABW6AE60</accession>
<sequence length="129" mass="15390">MKIRNNITVYACEHCNKKMFVRHAMERHEKWCNKNLDNFRACHDCKFLDRINIDYSYSAATIDPISFGVIPDSRLVEKQTKGFFCSKIQKKIYPLLAEKRGLVDMYPETFEDQEPMRKECEFFDNDFSI</sequence>
<gene>
    <name evidence="1" type="ORF">ACFS6H_20070</name>
</gene>
<proteinExistence type="predicted"/>
<organism evidence="1 2">
    <name type="scientific">Terrimonas rubra</name>
    <dbReference type="NCBI Taxonomy" id="1035890"/>
    <lineage>
        <taxon>Bacteria</taxon>
        <taxon>Pseudomonadati</taxon>
        <taxon>Bacteroidota</taxon>
        <taxon>Chitinophagia</taxon>
        <taxon>Chitinophagales</taxon>
        <taxon>Chitinophagaceae</taxon>
        <taxon>Terrimonas</taxon>
    </lineage>
</organism>
<dbReference type="RefSeq" id="WP_386103336.1">
    <property type="nucleotide sequence ID" value="NZ_JBHUOZ010000003.1"/>
</dbReference>
<evidence type="ECO:0000313" key="2">
    <source>
        <dbReference type="Proteomes" id="UP001597511"/>
    </source>
</evidence>